<dbReference type="InterPro" id="IPR003497">
    <property type="entry name" value="BRO_N_domain"/>
</dbReference>
<dbReference type="BioCyc" id="ESIR717961:G136L-1073-MONOMER"/>
<dbReference type="PATRIC" id="fig|717961.3.peg.1391"/>
<evidence type="ECO:0000313" key="3">
    <source>
        <dbReference type="EMBL" id="CBL34298.1"/>
    </source>
</evidence>
<protein>
    <submittedName>
        <fullName evidence="3">Prophage antirepressor</fullName>
    </submittedName>
</protein>
<dbReference type="Pfam" id="PF03374">
    <property type="entry name" value="ANT"/>
    <property type="match status" value="1"/>
</dbReference>
<evidence type="ECO:0000313" key="4">
    <source>
        <dbReference type="Proteomes" id="UP000007050"/>
    </source>
</evidence>
<dbReference type="PROSITE" id="PS51750">
    <property type="entry name" value="BRO_N"/>
    <property type="match status" value="1"/>
</dbReference>
<dbReference type="InterPro" id="IPR005039">
    <property type="entry name" value="Ant_C"/>
</dbReference>
<dbReference type="KEGG" id="esr:ES1_13060"/>
<dbReference type="AlphaFoldDB" id="D4MKL5"/>
<feature type="domain" description="Bro-N" evidence="2">
    <location>
        <begin position="1"/>
        <end position="109"/>
    </location>
</feature>
<reference evidence="3 4" key="2">
    <citation type="submission" date="2010-03" db="EMBL/GenBank/DDBJ databases">
        <authorList>
            <person name="Pajon A."/>
        </authorList>
    </citation>
    <scope>NUCLEOTIDE SEQUENCE [LARGE SCALE GENOMIC DNA]</scope>
    <source>
        <strain evidence="3 4">V10Sc8a</strain>
    </source>
</reference>
<feature type="coiled-coil region" evidence="1">
    <location>
        <begin position="127"/>
        <end position="154"/>
    </location>
</feature>
<dbReference type="SMART" id="SM01040">
    <property type="entry name" value="Bro-N"/>
    <property type="match status" value="1"/>
</dbReference>
<dbReference type="GO" id="GO:0003677">
    <property type="term" value="F:DNA binding"/>
    <property type="evidence" value="ECO:0007669"/>
    <property type="project" value="InterPro"/>
</dbReference>
<dbReference type="HOGENOM" id="CLU_046670_0_1_9"/>
<dbReference type="Proteomes" id="UP000007050">
    <property type="component" value="Chromosome"/>
</dbReference>
<dbReference type="Pfam" id="PF02498">
    <property type="entry name" value="Bro-N"/>
    <property type="match status" value="1"/>
</dbReference>
<accession>D4MKL5</accession>
<reference evidence="3 4" key="1">
    <citation type="submission" date="2010-03" db="EMBL/GenBank/DDBJ databases">
        <title>The genome sequence of Eubacterium siraeum V10Sc8a.</title>
        <authorList>
            <consortium name="metaHIT consortium -- http://www.metahit.eu/"/>
            <person name="Pajon A."/>
            <person name="Turner K."/>
            <person name="Parkhill J."/>
            <person name="Duncan S."/>
            <person name="Flint H."/>
        </authorList>
    </citation>
    <scope>NUCLEOTIDE SEQUENCE [LARGE SCALE GENOMIC DNA]</scope>
    <source>
        <strain evidence="3 4">V10Sc8a</strain>
    </source>
</reference>
<proteinExistence type="predicted"/>
<keyword evidence="1" id="KW-0175">Coiled coil</keyword>
<name>D4MKL5_9FIRM</name>
<dbReference type="EMBL" id="FP929059">
    <property type="protein sequence ID" value="CBL34298.1"/>
    <property type="molecule type" value="Genomic_DNA"/>
</dbReference>
<evidence type="ECO:0000259" key="2">
    <source>
        <dbReference type="PROSITE" id="PS51750"/>
    </source>
</evidence>
<sequence>MTENKIILFKHEKFGEIGVIFEDGNPLFPATECAKILGYEKPNNAISRHCRYSLKRGVPHPQSANKTIEKLFIPEGDLYRLIMRSKLPEAQEFESWVCDRILPSLRKHGAYFTAETLHKTMSDPRELAKLLNTLADEQEKCKKLEKENALLAGKANYYDRILHSKNSVPVTQIAKDYGMTAIAFNRMLHDYGIQYAVRNTWVLYAEYANLGYTQSRTYAIDEDKAVMHTSWTQKGRLFLYEFLKERGVLPMCEQEGYDENVV</sequence>
<gene>
    <name evidence="3" type="ORF">ES1_13060</name>
</gene>
<organism evidence="3 4">
    <name type="scientific">[Eubacterium] siraeum V10Sc8a</name>
    <dbReference type="NCBI Taxonomy" id="717961"/>
    <lineage>
        <taxon>Bacteria</taxon>
        <taxon>Bacillati</taxon>
        <taxon>Bacillota</taxon>
        <taxon>Clostridia</taxon>
        <taxon>Eubacteriales</taxon>
        <taxon>Oscillospiraceae</taxon>
        <taxon>Oscillospiraceae incertae sedis</taxon>
    </lineage>
</organism>
<evidence type="ECO:0000256" key="1">
    <source>
        <dbReference type="SAM" id="Coils"/>
    </source>
</evidence>
<dbReference type="PANTHER" id="PTHR36180:SF2">
    <property type="entry name" value="BRO FAMILY PROTEIN"/>
    <property type="match status" value="1"/>
</dbReference>
<dbReference type="PANTHER" id="PTHR36180">
    <property type="entry name" value="DNA-BINDING PROTEIN-RELATED-RELATED"/>
    <property type="match status" value="1"/>
</dbReference>